<keyword evidence="2" id="KW-1185">Reference proteome</keyword>
<protein>
    <recommendedName>
        <fullName evidence="3">Integrase, catalytic region, zinc finger, CCHC-type, peptidase aspartic, catalytic</fullName>
    </recommendedName>
</protein>
<evidence type="ECO:0000313" key="1">
    <source>
        <dbReference type="EMBL" id="GJT72725.1"/>
    </source>
</evidence>
<gene>
    <name evidence="1" type="ORF">Tco_1032011</name>
</gene>
<dbReference type="Proteomes" id="UP001151760">
    <property type="component" value="Unassembled WGS sequence"/>
</dbReference>
<dbReference type="EMBL" id="BQNB010018285">
    <property type="protein sequence ID" value="GJT72725.1"/>
    <property type="molecule type" value="Genomic_DNA"/>
</dbReference>
<accession>A0ABQ5GAL6</accession>
<sequence>MHNNIMAAGLRDHPPMLVTGRYAQWKSRFLRYIDTRPNGDALRICILEGPYTPTTVIIPDVPATDNTLAVPEQTVVETIFMKKSAENKCMSTRSSTRNLFPPLVDPERTIRRRNRVDLNLLNNFEEINMAANRAGNDGPTPAGGDGLPVPDLRTMEELCQPTLNGWGGPIAPIAI</sequence>
<proteinExistence type="predicted"/>
<organism evidence="1 2">
    <name type="scientific">Tanacetum coccineum</name>
    <dbReference type="NCBI Taxonomy" id="301880"/>
    <lineage>
        <taxon>Eukaryota</taxon>
        <taxon>Viridiplantae</taxon>
        <taxon>Streptophyta</taxon>
        <taxon>Embryophyta</taxon>
        <taxon>Tracheophyta</taxon>
        <taxon>Spermatophyta</taxon>
        <taxon>Magnoliopsida</taxon>
        <taxon>eudicotyledons</taxon>
        <taxon>Gunneridae</taxon>
        <taxon>Pentapetalae</taxon>
        <taxon>asterids</taxon>
        <taxon>campanulids</taxon>
        <taxon>Asterales</taxon>
        <taxon>Asteraceae</taxon>
        <taxon>Asteroideae</taxon>
        <taxon>Anthemideae</taxon>
        <taxon>Anthemidinae</taxon>
        <taxon>Tanacetum</taxon>
    </lineage>
</organism>
<reference evidence="1" key="1">
    <citation type="journal article" date="2022" name="Int. J. Mol. Sci.">
        <title>Draft Genome of Tanacetum Coccineum: Genomic Comparison of Closely Related Tanacetum-Family Plants.</title>
        <authorList>
            <person name="Yamashiro T."/>
            <person name="Shiraishi A."/>
            <person name="Nakayama K."/>
            <person name="Satake H."/>
        </authorList>
    </citation>
    <scope>NUCLEOTIDE SEQUENCE</scope>
</reference>
<evidence type="ECO:0008006" key="3">
    <source>
        <dbReference type="Google" id="ProtNLM"/>
    </source>
</evidence>
<name>A0ABQ5GAL6_9ASTR</name>
<comment type="caution">
    <text evidence="1">The sequence shown here is derived from an EMBL/GenBank/DDBJ whole genome shotgun (WGS) entry which is preliminary data.</text>
</comment>
<reference evidence="1" key="2">
    <citation type="submission" date="2022-01" db="EMBL/GenBank/DDBJ databases">
        <authorList>
            <person name="Yamashiro T."/>
            <person name="Shiraishi A."/>
            <person name="Satake H."/>
            <person name="Nakayama K."/>
        </authorList>
    </citation>
    <scope>NUCLEOTIDE SEQUENCE</scope>
</reference>
<evidence type="ECO:0000313" key="2">
    <source>
        <dbReference type="Proteomes" id="UP001151760"/>
    </source>
</evidence>